<dbReference type="Gene3D" id="1.20.120.330">
    <property type="entry name" value="Nucleotidyltransferases domain 2"/>
    <property type="match status" value="1"/>
</dbReference>
<dbReference type="SMART" id="SM00748">
    <property type="entry name" value="HEPN"/>
    <property type="match status" value="1"/>
</dbReference>
<feature type="domain" description="HEPN" evidence="1">
    <location>
        <begin position="11"/>
        <end position="123"/>
    </location>
</feature>
<proteinExistence type="predicted"/>
<organism evidence="2 3">
    <name type="scientific">Thermoanaerobacter thermohydrosulfuricus WC1</name>
    <dbReference type="NCBI Taxonomy" id="1198630"/>
    <lineage>
        <taxon>Bacteria</taxon>
        <taxon>Bacillati</taxon>
        <taxon>Bacillota</taxon>
        <taxon>Clostridia</taxon>
        <taxon>Thermoanaerobacterales</taxon>
        <taxon>Thermoanaerobacteraceae</taxon>
        <taxon>Thermoanaerobacter</taxon>
    </lineage>
</organism>
<dbReference type="InterPro" id="IPR007842">
    <property type="entry name" value="HEPN_dom"/>
</dbReference>
<dbReference type="Pfam" id="PF05168">
    <property type="entry name" value="HEPN"/>
    <property type="match status" value="1"/>
</dbReference>
<evidence type="ECO:0000259" key="1">
    <source>
        <dbReference type="PROSITE" id="PS50910"/>
    </source>
</evidence>
<dbReference type="AlphaFoldDB" id="M8CPL8"/>
<dbReference type="RefSeq" id="WP_004400598.1">
    <property type="nucleotide sequence ID" value="NZ_KB731285.1"/>
</dbReference>
<dbReference type="PROSITE" id="PS50910">
    <property type="entry name" value="HEPN"/>
    <property type="match status" value="1"/>
</dbReference>
<evidence type="ECO:0000313" key="2">
    <source>
        <dbReference type="EMBL" id="EMT39090.1"/>
    </source>
</evidence>
<dbReference type="SUPFAM" id="SSF81593">
    <property type="entry name" value="Nucleotidyltransferase substrate binding subunit/domain"/>
    <property type="match status" value="1"/>
</dbReference>
<dbReference type="Proteomes" id="UP000013242">
    <property type="component" value="Unassembled WGS sequence"/>
</dbReference>
<dbReference type="HOGENOM" id="CLU_123170_0_1_9"/>
<dbReference type="EMBL" id="AMYG01000031">
    <property type="protein sequence ID" value="EMT39090.1"/>
    <property type="molecule type" value="Genomic_DNA"/>
</dbReference>
<keyword evidence="3" id="KW-1185">Reference proteome</keyword>
<comment type="caution">
    <text evidence="2">The sequence shown here is derived from an EMBL/GenBank/DDBJ whole genome shotgun (WGS) entry which is preliminary data.</text>
</comment>
<sequence>MTEVHKYSQWLDYANDDLKAAKELLKTDLHNIVCFHSQQAVEKALKAYLVFNNVNPPQVHNLITLLELCINLDKEFEILRDDMEFLDSYYIPTRYPSAPIGYLPGGKPNKDNATKAFEKAENSVKYIIKLIEDKKKE</sequence>
<reference evidence="2 3" key="1">
    <citation type="journal article" date="2013" name="PLoS ONE">
        <title>Genomic Evaluation of Thermoanaerobacter spp. for the Construction of Designer Co-Cultures to Improve Lignocellulosic Biofuel Production.</title>
        <authorList>
            <person name="Verbeke T.J."/>
            <person name="Zhang X."/>
            <person name="Henrissat B."/>
            <person name="Spicer V."/>
            <person name="Rydzak T."/>
            <person name="Krokhin O.V."/>
            <person name="Fristensky B."/>
            <person name="Levin D.B."/>
            <person name="Sparling R."/>
        </authorList>
    </citation>
    <scope>NUCLEOTIDE SEQUENCE [LARGE SCALE GENOMIC DNA]</scope>
    <source>
        <strain evidence="2 3">WC1</strain>
    </source>
</reference>
<dbReference type="PATRIC" id="fig|1198630.3.peg.1393"/>
<name>M8CPL8_THETY</name>
<gene>
    <name evidence="2" type="ORF">TthWC1_1365</name>
</gene>
<protein>
    <submittedName>
        <fullName evidence="2">HEPN domain containing protein</fullName>
    </submittedName>
</protein>
<evidence type="ECO:0000313" key="3">
    <source>
        <dbReference type="Proteomes" id="UP000013242"/>
    </source>
</evidence>
<accession>M8CPL8</accession>